<evidence type="ECO:0000313" key="10">
    <source>
        <dbReference type="Proteomes" id="UP000245048"/>
    </source>
</evidence>
<dbReference type="InterPro" id="IPR008928">
    <property type="entry name" value="6-hairpin_glycosidase_sf"/>
</dbReference>
<evidence type="ECO:0000256" key="6">
    <source>
        <dbReference type="ARBA" id="ARBA00023295"/>
    </source>
</evidence>
<sequence length="355" mass="38978">MPSPFSRRALMVALATASTAGAPLAGALAAMPVPGAPPPAPLLEGWQRFRRAFLRPEGRVVDTGNQGVSHSEGQGWALYCAERCDDRVHFDRIWNWTRQVLSRPQDRLLAWRYMPGGINPVPDRNNAADGDLFIAASLLLAGQRWGEAAYTDAGAAIARDVLRLLLREVAGGTVLLPALDGFEAADHVVLNPSYYAFPILGVLARAVPDPAWLRLAQDGLALLRRARFGRWSLPPDWLSLRRADGALGLPPRWPGRFSYDAVRIPLYLCWAGLEDEAPVQAARQFWADPAHAYPPAWVDLLSNRTAPYPASPGMQEIGRWVRELAGYPPGGISTMPRQDDYYSNVLKILTMSAKT</sequence>
<dbReference type="GO" id="GO:0008810">
    <property type="term" value="F:cellulase activity"/>
    <property type="evidence" value="ECO:0007669"/>
    <property type="project" value="UniProtKB-EC"/>
</dbReference>
<evidence type="ECO:0000313" key="9">
    <source>
        <dbReference type="EMBL" id="PWC29345.1"/>
    </source>
</evidence>
<dbReference type="OrthoDB" id="9766708at2"/>
<proteinExistence type="inferred from homology"/>
<dbReference type="InterPro" id="IPR006311">
    <property type="entry name" value="TAT_signal"/>
</dbReference>
<evidence type="ECO:0000256" key="4">
    <source>
        <dbReference type="ARBA" id="ARBA00022801"/>
    </source>
</evidence>
<dbReference type="Gene3D" id="1.50.10.10">
    <property type="match status" value="1"/>
</dbReference>
<gene>
    <name evidence="9" type="ORF">CR165_09285</name>
</gene>
<dbReference type="GO" id="GO:0030245">
    <property type="term" value="P:cellulose catabolic process"/>
    <property type="evidence" value="ECO:0007669"/>
    <property type="project" value="UniProtKB-KW"/>
</dbReference>
<evidence type="ECO:0000256" key="8">
    <source>
        <dbReference type="SAM" id="SignalP"/>
    </source>
</evidence>
<dbReference type="PROSITE" id="PS51318">
    <property type="entry name" value="TAT"/>
    <property type="match status" value="1"/>
</dbReference>
<dbReference type="Proteomes" id="UP000245048">
    <property type="component" value="Unassembled WGS sequence"/>
</dbReference>
<comment type="caution">
    <text evidence="9">The sequence shown here is derived from an EMBL/GenBank/DDBJ whole genome shotgun (WGS) entry which is preliminary data.</text>
</comment>
<dbReference type="Pfam" id="PF01270">
    <property type="entry name" value="Glyco_hydro_8"/>
    <property type="match status" value="1"/>
</dbReference>
<evidence type="ECO:0000256" key="7">
    <source>
        <dbReference type="ARBA" id="ARBA00023326"/>
    </source>
</evidence>
<evidence type="ECO:0000256" key="2">
    <source>
        <dbReference type="ARBA" id="ARBA00009209"/>
    </source>
</evidence>
<dbReference type="InterPro" id="IPR002037">
    <property type="entry name" value="Glyco_hydro_8"/>
</dbReference>
<keyword evidence="7" id="KW-0119">Carbohydrate metabolism</keyword>
<evidence type="ECO:0000256" key="5">
    <source>
        <dbReference type="ARBA" id="ARBA00023001"/>
    </source>
</evidence>
<keyword evidence="5" id="KW-0136">Cellulose degradation</keyword>
<feature type="chain" id="PRO_5015600215" description="cellulase" evidence="8">
    <location>
        <begin position="23"/>
        <end position="355"/>
    </location>
</feature>
<dbReference type="InterPro" id="IPR012341">
    <property type="entry name" value="6hp_glycosidase-like_sf"/>
</dbReference>
<dbReference type="PRINTS" id="PR00735">
    <property type="entry name" value="GLHYDRLASE8"/>
</dbReference>
<dbReference type="SUPFAM" id="SSF48208">
    <property type="entry name" value="Six-hairpin glycosidases"/>
    <property type="match status" value="1"/>
</dbReference>
<keyword evidence="4 9" id="KW-0378">Hydrolase</keyword>
<evidence type="ECO:0000256" key="3">
    <source>
        <dbReference type="ARBA" id="ARBA00012601"/>
    </source>
</evidence>
<protein>
    <recommendedName>
        <fullName evidence="3">cellulase</fullName>
        <ecNumber evidence="3">3.2.1.4</ecNumber>
    </recommendedName>
</protein>
<keyword evidence="8" id="KW-0732">Signal</keyword>
<reference evidence="10" key="1">
    <citation type="submission" date="2017-10" db="EMBL/GenBank/DDBJ databases">
        <authorList>
            <person name="Toshchakov S.V."/>
            <person name="Goeva M.A."/>
        </authorList>
    </citation>
    <scope>NUCLEOTIDE SEQUENCE [LARGE SCALE GENOMIC DNA]</scope>
    <source>
        <strain evidence="10">JR1/69-1-13</strain>
    </source>
</reference>
<comment type="similarity">
    <text evidence="2">Belongs to the glycosyl hydrolase 8 (cellulase D) family.</text>
</comment>
<dbReference type="AlphaFoldDB" id="A0A2U1V617"/>
<keyword evidence="10" id="KW-1185">Reference proteome</keyword>
<comment type="catalytic activity">
    <reaction evidence="1">
        <text>Endohydrolysis of (1-&gt;4)-beta-D-glucosidic linkages in cellulose, lichenin and cereal beta-D-glucans.</text>
        <dbReference type="EC" id="3.2.1.4"/>
    </reaction>
</comment>
<name>A0A2U1V617_9PROT</name>
<organism evidence="9 10">
    <name type="scientific">Teichococcus aestuarii</name>
    <dbReference type="NCBI Taxonomy" id="568898"/>
    <lineage>
        <taxon>Bacteria</taxon>
        <taxon>Pseudomonadati</taxon>
        <taxon>Pseudomonadota</taxon>
        <taxon>Alphaproteobacteria</taxon>
        <taxon>Acetobacterales</taxon>
        <taxon>Roseomonadaceae</taxon>
        <taxon>Roseomonas</taxon>
    </lineage>
</organism>
<keyword evidence="6" id="KW-0326">Glycosidase</keyword>
<accession>A0A2U1V617</accession>
<feature type="signal peptide" evidence="8">
    <location>
        <begin position="1"/>
        <end position="22"/>
    </location>
</feature>
<dbReference type="EC" id="3.2.1.4" evidence="3"/>
<dbReference type="EMBL" id="PDOA01000004">
    <property type="protein sequence ID" value="PWC29345.1"/>
    <property type="molecule type" value="Genomic_DNA"/>
</dbReference>
<evidence type="ECO:0000256" key="1">
    <source>
        <dbReference type="ARBA" id="ARBA00000966"/>
    </source>
</evidence>
<keyword evidence="7" id="KW-0624">Polysaccharide degradation</keyword>